<name>A0A0F9NI15_9ZZZZ</name>
<protein>
    <submittedName>
        <fullName evidence="1">Uncharacterized protein</fullName>
    </submittedName>
</protein>
<reference evidence="1" key="1">
    <citation type="journal article" date="2015" name="Nature">
        <title>Complex archaea that bridge the gap between prokaryotes and eukaryotes.</title>
        <authorList>
            <person name="Spang A."/>
            <person name="Saw J.H."/>
            <person name="Jorgensen S.L."/>
            <person name="Zaremba-Niedzwiedzka K."/>
            <person name="Martijn J."/>
            <person name="Lind A.E."/>
            <person name="van Eijk R."/>
            <person name="Schleper C."/>
            <person name="Guy L."/>
            <person name="Ettema T.J."/>
        </authorList>
    </citation>
    <scope>NUCLEOTIDE SEQUENCE</scope>
</reference>
<proteinExistence type="predicted"/>
<evidence type="ECO:0000313" key="1">
    <source>
        <dbReference type="EMBL" id="KKN19150.1"/>
    </source>
</evidence>
<sequence>MTDLAEPINAEIDGNRYAVYTEVVNGVADIAFKRVKDEPLSRSAKGAIPVLYEDGLSGGMGYGRAIKGGPTDAYAHTVGFDNHLPGLMRLHGRRVSVSPTNPPVDANTDFFEALQTTPTAEFFCGSFTKDTNAGTVTQSSISHGLSAEPQAMIFWWSDQTSSGTVAAGDSTGWGLLRRAVGGPIGTGRAAAWASEDAVGTSNAARKFAGIGAPTQASIAFISPSGTDGPHGVPTNFDTSTFDIDWTTNNTDAAIIHFLAIGGPEVQTSLVAWTLQTSAGSKAVTGVGFQPDVCVHISSSVTVATAVDDAKMSMGVMDASGNQWSTSIYSQDAQGTSNTLSGSSNALCLNGIDSAGTAVAQTFASMDSDGFTTSGSANAADLVATLCIKGVRALAGNFTKKTSSGNQAAQTIGFTTEAFIVASTQATAHGATDDDHARFSFGGASATGEVEAMCWTDEDAQATTDVYGLSDTALAMEMTAVTDGSETSTATCGNIDMETAGFLNWSAASGTAEYIFYLALASAENVKFVYGASGQRTTKMSVSSNVITVEEQVDHGNDTKCGYGTEFEAVRYQPLGKIANAVKLTAVTASTGDTWGDAGHTAVAYTTQQDGPDAKLARGYSTSATTIANLVALSSDGSTFAGGWEIGDLTTDIVRMVDTGTSFYIGKTDNLYRADPTKISEKITSETDVDDAHGTGTVAVHGTDACIYNHGAGEFFFWSNYRPDDIGIDANPFNQPIENITHEPVNGTYLESVLHGDWKYNLYRVTESTTTKTYVLASHWIAQLGKWLPHSYDRLDGWARGMFIDKSFRLWTANDGTYLYYQLGKDGSPNAGRDNIGYGAASTIYYCYLPEIDAGLEVTQKRLWQFFILTRNISSTCPVQLIVHRDEGAEESVGATITSPGLSKRYWTNGTNDTAIRYRAAVKIVTTAGYTPADEDPQVLVLGNRVKSQADTTGAYDIMIDTGAAYEGDEPQVTQEAKDIRDALLALVGGDAVAVVDPQGNSLTLWFLDVSDFLMRGPNDDGKVHYIVRCQAEERTTPS</sequence>
<accession>A0A0F9NI15</accession>
<comment type="caution">
    <text evidence="1">The sequence shown here is derived from an EMBL/GenBank/DDBJ whole genome shotgun (WGS) entry which is preliminary data.</text>
</comment>
<dbReference type="AlphaFoldDB" id="A0A0F9NI15"/>
<dbReference type="EMBL" id="LAZR01003363">
    <property type="protein sequence ID" value="KKN19150.1"/>
    <property type="molecule type" value="Genomic_DNA"/>
</dbReference>
<gene>
    <name evidence="1" type="ORF">LCGC14_0948730</name>
</gene>
<organism evidence="1">
    <name type="scientific">marine sediment metagenome</name>
    <dbReference type="NCBI Taxonomy" id="412755"/>
    <lineage>
        <taxon>unclassified sequences</taxon>
        <taxon>metagenomes</taxon>
        <taxon>ecological metagenomes</taxon>
    </lineage>
</organism>